<keyword evidence="2 4" id="KW-0378">Hydrolase</keyword>
<proteinExistence type="predicted"/>
<dbReference type="KEGG" id="mpt:Mpe_A2493"/>
<keyword evidence="5" id="KW-1185">Reference proteome</keyword>
<dbReference type="Proteomes" id="UP000000366">
    <property type="component" value="Chromosome"/>
</dbReference>
<accession>A2SIQ9</accession>
<organism evidence="4 5">
    <name type="scientific">Methylibium petroleiphilum (strain ATCC BAA-1232 / LMG 22953 / PM1)</name>
    <dbReference type="NCBI Taxonomy" id="420662"/>
    <lineage>
        <taxon>Bacteria</taxon>
        <taxon>Pseudomonadati</taxon>
        <taxon>Pseudomonadota</taxon>
        <taxon>Betaproteobacteria</taxon>
        <taxon>Burkholderiales</taxon>
        <taxon>Sphaerotilaceae</taxon>
        <taxon>Methylibium</taxon>
    </lineage>
</organism>
<dbReference type="InterPro" id="IPR036412">
    <property type="entry name" value="HAD-like_sf"/>
</dbReference>
<comment type="cofactor">
    <cofactor evidence="1">
        <name>Mg(2+)</name>
        <dbReference type="ChEBI" id="CHEBI:18420"/>
    </cofactor>
</comment>
<evidence type="ECO:0000256" key="3">
    <source>
        <dbReference type="ARBA" id="ARBA00022842"/>
    </source>
</evidence>
<dbReference type="InterPro" id="IPR023214">
    <property type="entry name" value="HAD_sf"/>
</dbReference>
<dbReference type="SFLD" id="SFLDG01129">
    <property type="entry name" value="C1.5:_HAD__Beta-PGM__Phosphata"/>
    <property type="match status" value="1"/>
</dbReference>
<dbReference type="PANTHER" id="PTHR46470:SF4">
    <property type="entry name" value="5-AMINO-6-(5-PHOSPHO-D-RIBITYLAMINO)URACIL PHOSPHATASE YIGB"/>
    <property type="match status" value="1"/>
</dbReference>
<dbReference type="AlphaFoldDB" id="A2SIQ9"/>
<dbReference type="PANTHER" id="PTHR46470">
    <property type="entry name" value="N-ACYLNEURAMINATE-9-PHOSPHATASE"/>
    <property type="match status" value="1"/>
</dbReference>
<evidence type="ECO:0000256" key="1">
    <source>
        <dbReference type="ARBA" id="ARBA00001946"/>
    </source>
</evidence>
<dbReference type="HOGENOM" id="CLU_045011_8_2_4"/>
<dbReference type="RefSeq" id="WP_011830081.1">
    <property type="nucleotide sequence ID" value="NC_008825.1"/>
</dbReference>
<dbReference type="InterPro" id="IPR051400">
    <property type="entry name" value="HAD-like_hydrolase"/>
</dbReference>
<gene>
    <name evidence="4" type="ordered locus">Mpe_A2493</name>
</gene>
<dbReference type="GO" id="GO:0016787">
    <property type="term" value="F:hydrolase activity"/>
    <property type="evidence" value="ECO:0007669"/>
    <property type="project" value="UniProtKB-KW"/>
</dbReference>
<dbReference type="NCBIfam" id="TIGR01549">
    <property type="entry name" value="HAD-SF-IA-v1"/>
    <property type="match status" value="1"/>
</dbReference>
<dbReference type="Gene3D" id="3.40.50.1000">
    <property type="entry name" value="HAD superfamily/HAD-like"/>
    <property type="match status" value="1"/>
</dbReference>
<dbReference type="Pfam" id="PF00702">
    <property type="entry name" value="Hydrolase"/>
    <property type="match status" value="1"/>
</dbReference>
<evidence type="ECO:0000313" key="4">
    <source>
        <dbReference type="EMBL" id="ABM95448.1"/>
    </source>
</evidence>
<protein>
    <submittedName>
        <fullName evidence="4">Hydrolase</fullName>
    </submittedName>
</protein>
<name>A2SIQ9_METPP</name>
<dbReference type="STRING" id="420662.Mpe_A2493"/>
<dbReference type="SUPFAM" id="SSF56784">
    <property type="entry name" value="HAD-like"/>
    <property type="match status" value="1"/>
</dbReference>
<keyword evidence="3" id="KW-0460">Magnesium</keyword>
<reference evidence="4 5" key="1">
    <citation type="journal article" date="2007" name="J. Bacteriol.">
        <title>Whole-genome analysis of the methyl tert-butyl ether-degrading beta-proteobacterium Methylibium petroleiphilum PM1.</title>
        <authorList>
            <person name="Kane S.R."/>
            <person name="Chakicherla A.Y."/>
            <person name="Chain P.S.G."/>
            <person name="Schmidt R."/>
            <person name="Shin M.W."/>
            <person name="Legler T.C."/>
            <person name="Scow K.M."/>
            <person name="Larimer F.W."/>
            <person name="Lucas S.M."/>
            <person name="Richardson P.M."/>
            <person name="Hristova K.R."/>
        </authorList>
    </citation>
    <scope>NUCLEOTIDE SEQUENCE [LARGE SCALE GENOMIC DNA]</scope>
    <source>
        <strain evidence="5">ATCC BAA-1232 / LMG 22953 / PM1</strain>
    </source>
</reference>
<dbReference type="Gene3D" id="1.20.120.1600">
    <property type="match status" value="1"/>
</dbReference>
<dbReference type="eggNOG" id="COG1011">
    <property type="taxonomic scope" value="Bacteria"/>
</dbReference>
<dbReference type="GO" id="GO:0009231">
    <property type="term" value="P:riboflavin biosynthetic process"/>
    <property type="evidence" value="ECO:0007669"/>
    <property type="project" value="TreeGrafter"/>
</dbReference>
<evidence type="ECO:0000313" key="5">
    <source>
        <dbReference type="Proteomes" id="UP000000366"/>
    </source>
</evidence>
<dbReference type="PRINTS" id="PR00413">
    <property type="entry name" value="HADHALOGNASE"/>
</dbReference>
<dbReference type="EMBL" id="CP000555">
    <property type="protein sequence ID" value="ABM95448.1"/>
    <property type="molecule type" value="Genomic_DNA"/>
</dbReference>
<sequence length="235" mass="25963">MNLDTGKLRALTLDLDDTLWPIWPTIARAESALQAWLQRHAPRVTERFDLAAMRADREAVARERPDWAHDLSALRRESIRRLLVAAGETEALLDAAFSVFLAERQCVDLYADSLPALQRLAARWPLFALSNGNADLVRIGLQPWFRGSLAAREFGVGKPDPRIFAAACERLGCAPNEVLHVGDDLRLDVHGALDAGMQAAWVRRDGEGREDDVIGAGVRCWQGPDLLALADRLGV</sequence>
<dbReference type="NCBIfam" id="TIGR01509">
    <property type="entry name" value="HAD-SF-IA-v3"/>
    <property type="match status" value="1"/>
</dbReference>
<evidence type="ECO:0000256" key="2">
    <source>
        <dbReference type="ARBA" id="ARBA00022801"/>
    </source>
</evidence>
<dbReference type="InterPro" id="IPR006439">
    <property type="entry name" value="HAD-SF_hydro_IA"/>
</dbReference>
<dbReference type="SFLD" id="SFLDS00003">
    <property type="entry name" value="Haloacid_Dehalogenase"/>
    <property type="match status" value="1"/>
</dbReference>